<name>A0AAW5ERF1_NOVHA</name>
<dbReference type="InterPro" id="IPR053714">
    <property type="entry name" value="Iso_Racemase_Enz_sf"/>
</dbReference>
<reference evidence="2" key="1">
    <citation type="journal article" date="2021" name="Polymers (Basel)">
        <title>Highly Stretchable Bacterial Cellulose Produced by Komagataeibacter hansenii SI1.</title>
        <authorList>
            <person name="Cielecka I."/>
            <person name="Ryngajllo M."/>
            <person name="Maniukiewicz W."/>
            <person name="Bielecki S."/>
        </authorList>
    </citation>
    <scope>NUCLEOTIDE SEQUENCE</scope>
    <source>
        <strain evidence="2">SI1</strain>
    </source>
</reference>
<evidence type="ECO:0000313" key="2">
    <source>
        <dbReference type="EMBL" id="MCJ8353336.1"/>
    </source>
</evidence>
<dbReference type="RefSeq" id="WP_247066539.1">
    <property type="nucleotide sequence ID" value="NZ_CP094848.1"/>
</dbReference>
<dbReference type="PANTHER" id="PTHR28047">
    <property type="entry name" value="PROTEIN DCG1"/>
    <property type="match status" value="1"/>
</dbReference>
<accession>A0AAW5ERF1</accession>
<proteinExistence type="inferred from homology"/>
<evidence type="ECO:0000313" key="3">
    <source>
        <dbReference type="Proteomes" id="UP001202887"/>
    </source>
</evidence>
<reference evidence="2" key="2">
    <citation type="submission" date="2022-03" db="EMBL/GenBank/DDBJ databases">
        <authorList>
            <person name="Ryngajllo M."/>
            <person name="Jacek P."/>
            <person name="Kubiak K."/>
        </authorList>
    </citation>
    <scope>NUCLEOTIDE SEQUENCE</scope>
    <source>
        <strain evidence="2">SI1</strain>
    </source>
</reference>
<dbReference type="AlphaFoldDB" id="A0AAW5ERF1"/>
<dbReference type="InterPro" id="IPR015942">
    <property type="entry name" value="Asp/Glu/hydantoin_racemase"/>
</dbReference>
<protein>
    <submittedName>
        <fullName evidence="2">Aspartate/glutamate racemase family protein</fullName>
    </submittedName>
</protein>
<dbReference type="PANTHER" id="PTHR28047:SF5">
    <property type="entry name" value="PROTEIN DCG1"/>
    <property type="match status" value="1"/>
</dbReference>
<dbReference type="Gene3D" id="3.40.50.12500">
    <property type="match status" value="1"/>
</dbReference>
<evidence type="ECO:0000256" key="1">
    <source>
        <dbReference type="ARBA" id="ARBA00038414"/>
    </source>
</evidence>
<dbReference type="Pfam" id="PF01177">
    <property type="entry name" value="Asp_Glu_race"/>
    <property type="match status" value="1"/>
</dbReference>
<sequence>MNGRGRILILNPNSSAKVTDVIEAGIAGMRGIVAHDIDVICLLEGPLGIATQGDVDRAAVLVQEKIRTEPADAYIISCFSDPGLLGSREEHAGTGRIILGCGESAILHALTHGDKFGIIALSPLSCIRQARIIRMMGLTQRYVGSQSIDASAESAATLAVAARMIQAGRQLMDKGANTVILGCAGMAHFCPILESALGIPVMEPTIEALAMAMGRMGLRQARAPEEPQHAQRS</sequence>
<gene>
    <name evidence="2" type="ORF">K1W68_04900</name>
</gene>
<dbReference type="InterPro" id="IPR052186">
    <property type="entry name" value="Hydantoin_racemase-like"/>
</dbReference>
<comment type="similarity">
    <text evidence="1">Belongs to the HyuE racemase family.</text>
</comment>
<dbReference type="Proteomes" id="UP001202887">
    <property type="component" value="Unassembled WGS sequence"/>
</dbReference>
<dbReference type="EMBL" id="JAIBCX010000008">
    <property type="protein sequence ID" value="MCJ8353336.1"/>
    <property type="molecule type" value="Genomic_DNA"/>
</dbReference>
<comment type="caution">
    <text evidence="2">The sequence shown here is derived from an EMBL/GenBank/DDBJ whole genome shotgun (WGS) entry which is preliminary data.</text>
</comment>
<organism evidence="2 3">
    <name type="scientific">Novacetimonas hansenii</name>
    <name type="common">Komagataeibacter hansenii</name>
    <dbReference type="NCBI Taxonomy" id="436"/>
    <lineage>
        <taxon>Bacteria</taxon>
        <taxon>Pseudomonadati</taxon>
        <taxon>Pseudomonadota</taxon>
        <taxon>Alphaproteobacteria</taxon>
        <taxon>Acetobacterales</taxon>
        <taxon>Acetobacteraceae</taxon>
        <taxon>Novacetimonas</taxon>
    </lineage>
</organism>
<dbReference type="GO" id="GO:0047661">
    <property type="term" value="F:amino-acid racemase activity"/>
    <property type="evidence" value="ECO:0007669"/>
    <property type="project" value="InterPro"/>
</dbReference>